<dbReference type="PANTHER" id="PTHR30093">
    <property type="entry name" value="GENERAL SECRETION PATHWAY PROTEIN G"/>
    <property type="match status" value="1"/>
</dbReference>
<reference evidence="8" key="2">
    <citation type="submission" date="2023-07" db="EMBL/GenBank/DDBJ databases">
        <title>Duganella aceri sp. nov., isolated from tree sap.</title>
        <authorList>
            <person name="Kim I.S."/>
        </authorList>
    </citation>
    <scope>NUCLEOTIDE SEQUENCE [LARGE SCALE GENOMIC DNA]</scope>
    <source>
        <strain evidence="8">SAP-35</strain>
    </source>
</reference>
<proteinExistence type="predicted"/>
<gene>
    <name evidence="7" type="ORF">GW587_13415</name>
</gene>
<evidence type="ECO:0000256" key="1">
    <source>
        <dbReference type="ARBA" id="ARBA00004167"/>
    </source>
</evidence>
<keyword evidence="8" id="KW-1185">Reference proteome</keyword>
<evidence type="ECO:0000256" key="6">
    <source>
        <dbReference type="SAM" id="Phobius"/>
    </source>
</evidence>
<keyword evidence="2" id="KW-0488">Methylation</keyword>
<evidence type="ECO:0000313" key="7">
    <source>
        <dbReference type="EMBL" id="NGZ85251.1"/>
    </source>
</evidence>
<dbReference type="InterPro" id="IPR045584">
    <property type="entry name" value="Pilin-like"/>
</dbReference>
<keyword evidence="5 6" id="KW-0472">Membrane</keyword>
<dbReference type="Proteomes" id="UP000666369">
    <property type="component" value="Unassembled WGS sequence"/>
</dbReference>
<dbReference type="InterPro" id="IPR000983">
    <property type="entry name" value="Bac_GSPG_pilin"/>
</dbReference>
<dbReference type="PANTHER" id="PTHR30093:SF44">
    <property type="entry name" value="TYPE II SECRETION SYSTEM CORE PROTEIN G"/>
    <property type="match status" value="1"/>
</dbReference>
<evidence type="ECO:0000256" key="4">
    <source>
        <dbReference type="ARBA" id="ARBA00022989"/>
    </source>
</evidence>
<evidence type="ECO:0000256" key="5">
    <source>
        <dbReference type="ARBA" id="ARBA00023136"/>
    </source>
</evidence>
<dbReference type="Gene3D" id="3.30.700.10">
    <property type="entry name" value="Glycoprotein, Type 4 Pilin"/>
    <property type="match status" value="1"/>
</dbReference>
<name>A0ABX0FL27_9BURK</name>
<keyword evidence="4 6" id="KW-1133">Transmembrane helix</keyword>
<sequence length="189" mass="19393">MSTSFKRAVSKGFTLIELLIVVIILAILAAIVIPQFSNSTSDAKEATLDANLAAMRSAIEQYKIQHGVYPGAVTAVGTCPTGATPGTGAINTSQAVIDQLTMATNAAGVACSVADATFRFGPYVRQAIPNEPINNIGSLPAGIVVSTAGTPLAPSVTTGGWAYDTKSGQIVMNSSATDSSKNSRVYSTH</sequence>
<dbReference type="RefSeq" id="WP_166103551.1">
    <property type="nucleotide sequence ID" value="NZ_JAADJT010000005.1"/>
</dbReference>
<dbReference type="InterPro" id="IPR012902">
    <property type="entry name" value="N_methyl_site"/>
</dbReference>
<evidence type="ECO:0000256" key="2">
    <source>
        <dbReference type="ARBA" id="ARBA00022481"/>
    </source>
</evidence>
<protein>
    <submittedName>
        <fullName evidence="7">Prepilin-type N-terminal cleavage/methylation domain-containing protein</fullName>
    </submittedName>
</protein>
<dbReference type="PROSITE" id="PS00409">
    <property type="entry name" value="PROKAR_NTER_METHYL"/>
    <property type="match status" value="1"/>
</dbReference>
<reference evidence="7 8" key="1">
    <citation type="submission" date="2020-01" db="EMBL/GenBank/DDBJ databases">
        <authorList>
            <person name="Lee S.D."/>
        </authorList>
    </citation>
    <scope>NUCLEOTIDE SEQUENCE [LARGE SCALE GENOMIC DNA]</scope>
    <source>
        <strain evidence="7 8">SAP-35</strain>
    </source>
</reference>
<dbReference type="EMBL" id="JAADJT010000005">
    <property type="protein sequence ID" value="NGZ85251.1"/>
    <property type="molecule type" value="Genomic_DNA"/>
</dbReference>
<feature type="transmembrane region" description="Helical" evidence="6">
    <location>
        <begin position="12"/>
        <end position="33"/>
    </location>
</feature>
<dbReference type="SUPFAM" id="SSF54523">
    <property type="entry name" value="Pili subunits"/>
    <property type="match status" value="1"/>
</dbReference>
<dbReference type="Pfam" id="PF07963">
    <property type="entry name" value="N_methyl"/>
    <property type="match status" value="1"/>
</dbReference>
<evidence type="ECO:0000313" key="8">
    <source>
        <dbReference type="Proteomes" id="UP000666369"/>
    </source>
</evidence>
<comment type="caution">
    <text evidence="7">The sequence shown here is derived from an EMBL/GenBank/DDBJ whole genome shotgun (WGS) entry which is preliminary data.</text>
</comment>
<dbReference type="PRINTS" id="PR00813">
    <property type="entry name" value="BCTERIALGSPG"/>
</dbReference>
<dbReference type="NCBIfam" id="TIGR02532">
    <property type="entry name" value="IV_pilin_GFxxxE"/>
    <property type="match status" value="1"/>
</dbReference>
<keyword evidence="3 6" id="KW-0812">Transmembrane</keyword>
<accession>A0ABX0FL27</accession>
<comment type="subcellular location">
    <subcellularLocation>
        <location evidence="1">Membrane</location>
        <topology evidence="1">Single-pass membrane protein</topology>
    </subcellularLocation>
</comment>
<organism evidence="7 8">
    <name type="scientific">Duganella aceris</name>
    <dbReference type="NCBI Taxonomy" id="2703883"/>
    <lineage>
        <taxon>Bacteria</taxon>
        <taxon>Pseudomonadati</taxon>
        <taxon>Pseudomonadota</taxon>
        <taxon>Betaproteobacteria</taxon>
        <taxon>Burkholderiales</taxon>
        <taxon>Oxalobacteraceae</taxon>
        <taxon>Telluria group</taxon>
        <taxon>Duganella</taxon>
    </lineage>
</organism>
<evidence type="ECO:0000256" key="3">
    <source>
        <dbReference type="ARBA" id="ARBA00022692"/>
    </source>
</evidence>